<keyword evidence="2" id="KW-0695">RNA-directed DNA polymerase</keyword>
<dbReference type="RefSeq" id="WP_144099895.1">
    <property type="nucleotide sequence ID" value="NZ_CABHNM010000018.1"/>
</dbReference>
<protein>
    <submittedName>
        <fullName evidence="2">Reverse transcriptase (RNA-dependent DNA polymerase)</fullName>
    </submittedName>
</protein>
<dbReference type="InterPro" id="IPR043502">
    <property type="entry name" value="DNA/RNA_pol_sf"/>
</dbReference>
<dbReference type="GO" id="GO:0003964">
    <property type="term" value="F:RNA-directed DNA polymerase activity"/>
    <property type="evidence" value="ECO:0007669"/>
    <property type="project" value="UniProtKB-KW"/>
</dbReference>
<dbReference type="EMBL" id="CABHNM010000018">
    <property type="protein sequence ID" value="VUW94712.1"/>
    <property type="molecule type" value="Genomic_DNA"/>
</dbReference>
<dbReference type="Pfam" id="PF00078">
    <property type="entry name" value="RVT_1"/>
    <property type="match status" value="1"/>
</dbReference>
<dbReference type="PROSITE" id="PS50878">
    <property type="entry name" value="RT_POL"/>
    <property type="match status" value="1"/>
</dbReference>
<dbReference type="InterPro" id="IPR000477">
    <property type="entry name" value="RT_dom"/>
</dbReference>
<accession>A0A564SIF3</accession>
<evidence type="ECO:0000259" key="1">
    <source>
        <dbReference type="PROSITE" id="PS50878"/>
    </source>
</evidence>
<name>A0A564SIF3_9FIRM</name>
<evidence type="ECO:0000313" key="2">
    <source>
        <dbReference type="EMBL" id="VUW94712.1"/>
    </source>
</evidence>
<sequence>MKKQIYKDKFYTHLDVKKYHTAYQQRVQNINWVSRHGFYPFIHFQMDCSKYTNDSEGNKYIKEKNRDIYYAAHIDRFIYEYYGNRLNNKYNNYMKMKGINRVSTAYRNCTPGKCNIDFAKEVFEYIVKCETAYIFVGDFSKFFDNLDHGYLKEKIKCVNGQQSLDSADYAIYKNITKFAYVEADDIESEKGLFRRDMRELDKYFETDEFHEFKKKHLHKNCKDYQIPQGSSISAVYANIYMIDFDKKINDFITSQKGIYRRYCDDIIIVVPITYSELQNKKNEKITKFIYDVRDSIPNLELNEDKTEHFFYDNGVIKKLKGHSSLINYLGFTFDGKIVRIRDKSLFKFYCRAYRKIKKVKENTEEKAFNAGRKAIYHSYTHLGSSRYAKDHGNFLTYAYKADEIFSQSQLLESAIRNQVKKHWYKIDNKLKNDVKVK</sequence>
<dbReference type="InterPro" id="IPR051083">
    <property type="entry name" value="GrpII_Intron_Splice-Mob/Def"/>
</dbReference>
<dbReference type="SUPFAM" id="SSF56672">
    <property type="entry name" value="DNA/RNA polymerases"/>
    <property type="match status" value="1"/>
</dbReference>
<keyword evidence="2" id="KW-0808">Transferase</keyword>
<reference evidence="2 3" key="1">
    <citation type="submission" date="2019-07" db="EMBL/GenBank/DDBJ databases">
        <authorList>
            <person name="Hibberd C M."/>
            <person name="Gehrig L. J."/>
            <person name="Chang H.-W."/>
            <person name="Venkatesh S."/>
        </authorList>
    </citation>
    <scope>NUCLEOTIDE SEQUENCE [LARGE SCALE GENOMIC DNA]</scope>
    <source>
        <strain evidence="2">Dorea_longicatena_SSTS_Bg7063</strain>
    </source>
</reference>
<dbReference type="AlphaFoldDB" id="A0A564SIF3"/>
<proteinExistence type="predicted"/>
<dbReference type="PANTHER" id="PTHR34047">
    <property type="entry name" value="NUCLEAR INTRON MATURASE 1, MITOCHONDRIAL-RELATED"/>
    <property type="match status" value="1"/>
</dbReference>
<organism evidence="2 3">
    <name type="scientific">Dorea longicatena</name>
    <dbReference type="NCBI Taxonomy" id="88431"/>
    <lineage>
        <taxon>Bacteria</taxon>
        <taxon>Bacillati</taxon>
        <taxon>Bacillota</taxon>
        <taxon>Clostridia</taxon>
        <taxon>Lachnospirales</taxon>
        <taxon>Lachnospiraceae</taxon>
        <taxon>Dorea</taxon>
    </lineage>
</organism>
<gene>
    <name evidence="2" type="ORF">DLSSTS7063_00609</name>
</gene>
<evidence type="ECO:0000313" key="3">
    <source>
        <dbReference type="Proteomes" id="UP000398619"/>
    </source>
</evidence>
<dbReference type="PANTHER" id="PTHR34047:SF8">
    <property type="entry name" value="PROTEIN YKFC"/>
    <property type="match status" value="1"/>
</dbReference>
<feature type="domain" description="Reverse transcriptase" evidence="1">
    <location>
        <begin position="1"/>
        <end position="333"/>
    </location>
</feature>
<keyword evidence="2" id="KW-0548">Nucleotidyltransferase</keyword>
<dbReference type="Proteomes" id="UP000398619">
    <property type="component" value="Unassembled WGS sequence"/>
</dbReference>